<accession>A0A2T1AKM6</accession>
<dbReference type="Gene3D" id="3.30.420.40">
    <property type="match status" value="2"/>
</dbReference>
<dbReference type="AlphaFoldDB" id="A0A2T1AKM6"/>
<dbReference type="SUPFAM" id="SSF53067">
    <property type="entry name" value="Actin-like ATPase domain"/>
    <property type="match status" value="1"/>
</dbReference>
<evidence type="ECO:0000313" key="2">
    <source>
        <dbReference type="Proteomes" id="UP000237718"/>
    </source>
</evidence>
<name>A0A2T1AKM6_TRISK</name>
<keyword evidence="1" id="KW-0418">Kinase</keyword>
<dbReference type="EMBL" id="PVUF01000003">
    <property type="protein sequence ID" value="PRZ49087.1"/>
    <property type="molecule type" value="Genomic_DNA"/>
</dbReference>
<protein>
    <submittedName>
        <fullName evidence="1">Putative NBD/HSP70 family sugar kinase</fullName>
    </submittedName>
</protein>
<dbReference type="OrthoDB" id="9783435at2"/>
<proteinExistence type="predicted"/>
<dbReference type="Pfam" id="PF00480">
    <property type="entry name" value="ROK"/>
    <property type="match status" value="1"/>
</dbReference>
<dbReference type="GO" id="GO:0016301">
    <property type="term" value="F:kinase activity"/>
    <property type="evidence" value="ECO:0007669"/>
    <property type="project" value="UniProtKB-KW"/>
</dbReference>
<organism evidence="1 2">
    <name type="scientific">Tritonibacter scottomollicae</name>
    <name type="common">Epibacterium scottomollicae</name>
    <dbReference type="NCBI Taxonomy" id="483013"/>
    <lineage>
        <taxon>Bacteria</taxon>
        <taxon>Pseudomonadati</taxon>
        <taxon>Pseudomonadota</taxon>
        <taxon>Alphaproteobacteria</taxon>
        <taxon>Rhodobacterales</taxon>
        <taxon>Paracoccaceae</taxon>
        <taxon>Tritonibacter</taxon>
    </lineage>
</organism>
<comment type="caution">
    <text evidence="1">The sequence shown here is derived from an EMBL/GenBank/DDBJ whole genome shotgun (WGS) entry which is preliminary data.</text>
</comment>
<keyword evidence="1" id="KW-0808">Transferase</keyword>
<gene>
    <name evidence="1" type="ORF">CLV89_103402</name>
</gene>
<dbReference type="InterPro" id="IPR000600">
    <property type="entry name" value="ROK"/>
</dbReference>
<evidence type="ECO:0000313" key="1">
    <source>
        <dbReference type="EMBL" id="PRZ49087.1"/>
    </source>
</evidence>
<dbReference type="RefSeq" id="WP_106163088.1">
    <property type="nucleotide sequence ID" value="NZ_JBLWXK010000001.1"/>
</dbReference>
<dbReference type="Proteomes" id="UP000237718">
    <property type="component" value="Unassembled WGS sequence"/>
</dbReference>
<reference evidence="1 2" key="1">
    <citation type="submission" date="2018-03" db="EMBL/GenBank/DDBJ databases">
        <title>Genomic Encyclopedia of Archaeal and Bacterial Type Strains, Phase II (KMG-II): from individual species to whole genera.</title>
        <authorList>
            <person name="Goeker M."/>
        </authorList>
    </citation>
    <scope>NUCLEOTIDE SEQUENCE [LARGE SCALE GENOMIC DNA]</scope>
    <source>
        <strain evidence="1 2">DSM 25328</strain>
    </source>
</reference>
<sequence>MSKEKQLVIASAYFASDDVIYAVRHDNATSGERIDRVPVADSVPDEEKMDADLKSAALGISSLLGEREKIRAIVLICPGPFRTIDKKSHLYGEIGWNAEVRCWREKNAITMFRKHLLRELGDEAKDVEIYIHNQAGATAVGEYLHAYGDLIKRSNSRGVLYKQLGNHLYVVADYTIDAALIVEGEPFHGLSTMNVGHHAVIPVDEDDETLERLKNSTHPERPCLNSLASLDAIKKRWPGMHSEKFSACTDTSKVSRIAFYIAQMLANVVLSVSPAKIIIGGRIKDNPLIISMIRQQIDYLLRDHENPEIYPGYPQINDLNNFIVEQDDRDSGVKGGLHVLARTLVKAHDESNIASFDAYKKGLYPL</sequence>
<dbReference type="InterPro" id="IPR043129">
    <property type="entry name" value="ATPase_NBD"/>
</dbReference>